<dbReference type="PANTHER" id="PTHR45528:SF1">
    <property type="entry name" value="SENSOR HISTIDINE KINASE CPXA"/>
    <property type="match status" value="1"/>
</dbReference>
<dbReference type="Pfam" id="PF00512">
    <property type="entry name" value="HisKA"/>
    <property type="match status" value="1"/>
</dbReference>
<dbReference type="SUPFAM" id="SSF47384">
    <property type="entry name" value="Homodimeric domain of signal transducing histidine kinase"/>
    <property type="match status" value="1"/>
</dbReference>
<evidence type="ECO:0000256" key="2">
    <source>
        <dbReference type="ARBA" id="ARBA00004651"/>
    </source>
</evidence>
<dbReference type="InterPro" id="IPR036890">
    <property type="entry name" value="HATPase_C_sf"/>
</dbReference>
<dbReference type="PROSITE" id="PS50885">
    <property type="entry name" value="HAMP"/>
    <property type="match status" value="1"/>
</dbReference>
<dbReference type="InterPro" id="IPR003594">
    <property type="entry name" value="HATPase_dom"/>
</dbReference>
<name>A0ABS6JRL0_9BACI</name>
<evidence type="ECO:0000256" key="12">
    <source>
        <dbReference type="ARBA" id="ARBA00023012"/>
    </source>
</evidence>
<dbReference type="Gene3D" id="1.10.287.130">
    <property type="match status" value="1"/>
</dbReference>
<evidence type="ECO:0000256" key="8">
    <source>
        <dbReference type="ARBA" id="ARBA00022741"/>
    </source>
</evidence>
<evidence type="ECO:0000256" key="3">
    <source>
        <dbReference type="ARBA" id="ARBA00012438"/>
    </source>
</evidence>
<dbReference type="Proteomes" id="UP000790580">
    <property type="component" value="Unassembled WGS sequence"/>
</dbReference>
<feature type="domain" description="HAMP" evidence="16">
    <location>
        <begin position="177"/>
        <end position="231"/>
    </location>
</feature>
<keyword evidence="7 14" id="KW-0812">Transmembrane</keyword>
<evidence type="ECO:0000259" key="16">
    <source>
        <dbReference type="PROSITE" id="PS50885"/>
    </source>
</evidence>
<dbReference type="CDD" id="cd00082">
    <property type="entry name" value="HisKA"/>
    <property type="match status" value="1"/>
</dbReference>
<evidence type="ECO:0000256" key="1">
    <source>
        <dbReference type="ARBA" id="ARBA00000085"/>
    </source>
</evidence>
<dbReference type="CDD" id="cd06225">
    <property type="entry name" value="HAMP"/>
    <property type="match status" value="1"/>
</dbReference>
<evidence type="ECO:0000256" key="7">
    <source>
        <dbReference type="ARBA" id="ARBA00022692"/>
    </source>
</evidence>
<dbReference type="InterPro" id="IPR004358">
    <property type="entry name" value="Sig_transdc_His_kin-like_C"/>
</dbReference>
<dbReference type="InterPro" id="IPR050398">
    <property type="entry name" value="HssS/ArlS-like"/>
</dbReference>
<dbReference type="InterPro" id="IPR005467">
    <property type="entry name" value="His_kinase_dom"/>
</dbReference>
<keyword evidence="12" id="KW-0902">Two-component regulatory system</keyword>
<dbReference type="SMART" id="SM00387">
    <property type="entry name" value="HATPase_c"/>
    <property type="match status" value="1"/>
</dbReference>
<evidence type="ECO:0000256" key="14">
    <source>
        <dbReference type="SAM" id="Phobius"/>
    </source>
</evidence>
<dbReference type="Gene3D" id="6.10.340.10">
    <property type="match status" value="1"/>
</dbReference>
<gene>
    <name evidence="17" type="ORF">KS407_05370</name>
</gene>
<evidence type="ECO:0000256" key="4">
    <source>
        <dbReference type="ARBA" id="ARBA00022475"/>
    </source>
</evidence>
<dbReference type="Gene3D" id="3.30.565.10">
    <property type="entry name" value="Histidine kinase-like ATPase, C-terminal domain"/>
    <property type="match status" value="1"/>
</dbReference>
<dbReference type="Pfam" id="PF02518">
    <property type="entry name" value="HATPase_c"/>
    <property type="match status" value="1"/>
</dbReference>
<evidence type="ECO:0000256" key="13">
    <source>
        <dbReference type="ARBA" id="ARBA00023136"/>
    </source>
</evidence>
<keyword evidence="18" id="KW-1185">Reference proteome</keyword>
<accession>A0ABS6JRL0</accession>
<dbReference type="InterPro" id="IPR003661">
    <property type="entry name" value="HisK_dim/P_dom"/>
</dbReference>
<dbReference type="GO" id="GO:0016301">
    <property type="term" value="F:kinase activity"/>
    <property type="evidence" value="ECO:0007669"/>
    <property type="project" value="UniProtKB-KW"/>
</dbReference>
<keyword evidence="11 14" id="KW-1133">Transmembrane helix</keyword>
<evidence type="ECO:0000256" key="11">
    <source>
        <dbReference type="ARBA" id="ARBA00022989"/>
    </source>
</evidence>
<organism evidence="17 18">
    <name type="scientific">Evansella alkalicola</name>
    <dbReference type="NCBI Taxonomy" id="745819"/>
    <lineage>
        <taxon>Bacteria</taxon>
        <taxon>Bacillati</taxon>
        <taxon>Bacillota</taxon>
        <taxon>Bacilli</taxon>
        <taxon>Bacillales</taxon>
        <taxon>Bacillaceae</taxon>
        <taxon>Evansella</taxon>
    </lineage>
</organism>
<comment type="caution">
    <text evidence="17">The sequence shown here is derived from an EMBL/GenBank/DDBJ whole genome shotgun (WGS) entry which is preliminary data.</text>
</comment>
<keyword evidence="13 14" id="KW-0472">Membrane</keyword>
<evidence type="ECO:0000313" key="17">
    <source>
        <dbReference type="EMBL" id="MBU9720877.1"/>
    </source>
</evidence>
<reference evidence="17 18" key="1">
    <citation type="submission" date="2021-06" db="EMBL/GenBank/DDBJ databases">
        <title>Bacillus sp. RD4P76, an endophyte from a halophyte.</title>
        <authorList>
            <person name="Sun J.-Q."/>
        </authorList>
    </citation>
    <scope>NUCLEOTIDE SEQUENCE [LARGE SCALE GENOMIC DNA]</scope>
    <source>
        <strain evidence="17 18">JCM 17098</strain>
    </source>
</reference>
<keyword evidence="10" id="KW-0067">ATP-binding</keyword>
<evidence type="ECO:0000313" key="18">
    <source>
        <dbReference type="Proteomes" id="UP000790580"/>
    </source>
</evidence>
<sequence length="453" mass="51060">MKIRTKIQLFSIVWLLVIIIIINTSIYFAFSNLLIENELEEVESQVANIAAFMSTSGESDTAPSRMLRPYVPSSGMIRIISENNEATTVVTQRPELFEVAVTHYSGQEREMLELPNGEWMAVAYFPLIWEDGSVVSLEVMRSLQPIQDTLHLLRLVLVIASVLILLPALFGGALLSRLILRPIQAMVKTMMEIQQKGTLKKIDIDGQTKDELYHVAGTFNTMVDLLRENMEKKQQFVHDASHELKTPLTVIESNANMLKRWGAKNPEILEESIDAIHSEAKRMKELTGQMLALADDYSTKSLAFEKVDLIKLIEETSTMMEKTYHRQIQVNLDVPSTKLFVLGEEKKLQQVLVILLDNAIKYSKDNILLHLGIDGENVFFTIKDHGIGIPAEQLDKVFDRFYRVDSVRSRKTGGTGLGLAIAKTIVDSHLGEIDVESEEDVGTTFIVSLPKHH</sequence>
<dbReference type="Pfam" id="PF00672">
    <property type="entry name" value="HAMP"/>
    <property type="match status" value="1"/>
</dbReference>
<comment type="catalytic activity">
    <reaction evidence="1">
        <text>ATP + protein L-histidine = ADP + protein N-phospho-L-histidine.</text>
        <dbReference type="EC" id="2.7.13.3"/>
    </reaction>
</comment>
<dbReference type="InterPro" id="IPR003660">
    <property type="entry name" value="HAMP_dom"/>
</dbReference>
<dbReference type="PROSITE" id="PS50109">
    <property type="entry name" value="HIS_KIN"/>
    <property type="match status" value="1"/>
</dbReference>
<keyword evidence="8" id="KW-0547">Nucleotide-binding</keyword>
<dbReference type="CDD" id="cd00075">
    <property type="entry name" value="HATPase"/>
    <property type="match status" value="1"/>
</dbReference>
<evidence type="ECO:0000256" key="6">
    <source>
        <dbReference type="ARBA" id="ARBA00022679"/>
    </source>
</evidence>
<evidence type="ECO:0000259" key="15">
    <source>
        <dbReference type="PROSITE" id="PS50109"/>
    </source>
</evidence>
<keyword evidence="4" id="KW-1003">Cell membrane</keyword>
<dbReference type="EC" id="2.7.13.3" evidence="3"/>
<evidence type="ECO:0000256" key="5">
    <source>
        <dbReference type="ARBA" id="ARBA00022553"/>
    </source>
</evidence>
<comment type="subcellular location">
    <subcellularLocation>
        <location evidence="2">Cell membrane</location>
        <topology evidence="2">Multi-pass membrane protein</topology>
    </subcellularLocation>
</comment>
<dbReference type="EMBL" id="JAHQCR010000023">
    <property type="protein sequence ID" value="MBU9720877.1"/>
    <property type="molecule type" value="Genomic_DNA"/>
</dbReference>
<dbReference type="PANTHER" id="PTHR45528">
    <property type="entry name" value="SENSOR HISTIDINE KINASE CPXA"/>
    <property type="match status" value="1"/>
</dbReference>
<dbReference type="SUPFAM" id="SSF55874">
    <property type="entry name" value="ATPase domain of HSP90 chaperone/DNA topoisomerase II/histidine kinase"/>
    <property type="match status" value="1"/>
</dbReference>
<protein>
    <recommendedName>
        <fullName evidence="3">histidine kinase</fullName>
        <ecNumber evidence="3">2.7.13.3</ecNumber>
    </recommendedName>
</protein>
<keyword evidence="5" id="KW-0597">Phosphoprotein</keyword>
<dbReference type="RefSeq" id="WP_088074048.1">
    <property type="nucleotide sequence ID" value="NZ_JAHQCR010000023.1"/>
</dbReference>
<feature type="domain" description="Histidine kinase" evidence="15">
    <location>
        <begin position="239"/>
        <end position="453"/>
    </location>
</feature>
<feature type="transmembrane region" description="Helical" evidence="14">
    <location>
        <begin position="12"/>
        <end position="30"/>
    </location>
</feature>
<dbReference type="SMART" id="SM00388">
    <property type="entry name" value="HisKA"/>
    <property type="match status" value="1"/>
</dbReference>
<feature type="transmembrane region" description="Helical" evidence="14">
    <location>
        <begin position="152"/>
        <end position="180"/>
    </location>
</feature>
<keyword evidence="6" id="KW-0808">Transferase</keyword>
<keyword evidence="9 17" id="KW-0418">Kinase</keyword>
<dbReference type="InterPro" id="IPR036097">
    <property type="entry name" value="HisK_dim/P_sf"/>
</dbReference>
<proteinExistence type="predicted"/>
<evidence type="ECO:0000256" key="10">
    <source>
        <dbReference type="ARBA" id="ARBA00022840"/>
    </source>
</evidence>
<dbReference type="SMART" id="SM00304">
    <property type="entry name" value="HAMP"/>
    <property type="match status" value="1"/>
</dbReference>
<dbReference type="PRINTS" id="PR00344">
    <property type="entry name" value="BCTRLSENSOR"/>
</dbReference>
<evidence type="ECO:0000256" key="9">
    <source>
        <dbReference type="ARBA" id="ARBA00022777"/>
    </source>
</evidence>